<reference evidence="2" key="1">
    <citation type="submission" date="2017-02" db="UniProtKB">
        <authorList>
            <consortium name="WormBaseParasite"/>
        </authorList>
    </citation>
    <scope>IDENTIFICATION</scope>
</reference>
<dbReference type="PANTHER" id="PTHR35014:SF1">
    <property type="entry name" value="INFECTION RESPONSE PROTEIN"/>
    <property type="match status" value="1"/>
</dbReference>
<dbReference type="PANTHER" id="PTHR35014">
    <property type="entry name" value="INFECTION RESPONSE PROTEIN-RELATED"/>
    <property type="match status" value="1"/>
</dbReference>
<proteinExistence type="predicted"/>
<name>A0A0M3HIX1_ASCLU</name>
<dbReference type="AlphaFoldDB" id="A0A0M3HIX1"/>
<organism evidence="1 2">
    <name type="scientific">Ascaris lumbricoides</name>
    <name type="common">Giant roundworm</name>
    <dbReference type="NCBI Taxonomy" id="6252"/>
    <lineage>
        <taxon>Eukaryota</taxon>
        <taxon>Metazoa</taxon>
        <taxon>Ecdysozoa</taxon>
        <taxon>Nematoda</taxon>
        <taxon>Chromadorea</taxon>
        <taxon>Rhabditida</taxon>
        <taxon>Spirurina</taxon>
        <taxon>Ascaridomorpha</taxon>
        <taxon>Ascaridoidea</taxon>
        <taxon>Ascarididae</taxon>
        <taxon>Ascaris</taxon>
    </lineage>
</organism>
<accession>A0A0M3HIX1</accession>
<keyword evidence="1" id="KW-1185">Reference proteome</keyword>
<protein>
    <submittedName>
        <fullName evidence="2">DUF19 domain-containing protein</fullName>
    </submittedName>
</protein>
<sequence length="119" mass="13434">MIGRFQVARQCYHIYLETYGLGIDTSGRLPPFQFYLHATSVYPFEQICGPSNALMSCINTRVPSACVNIAMFRVLTYSDDDAYNYLGTYAAFEYICGKGYTEFISNQQCFIRASSDPAI</sequence>
<dbReference type="WBParaSite" id="ALUE_0000146601-mRNA-1">
    <property type="protein sequence ID" value="ALUE_0000146601-mRNA-1"/>
    <property type="gene ID" value="ALUE_0000146601"/>
</dbReference>
<dbReference type="Proteomes" id="UP000036681">
    <property type="component" value="Unplaced"/>
</dbReference>
<evidence type="ECO:0000313" key="1">
    <source>
        <dbReference type="Proteomes" id="UP000036681"/>
    </source>
</evidence>
<evidence type="ECO:0000313" key="2">
    <source>
        <dbReference type="WBParaSite" id="ALUE_0000146601-mRNA-1"/>
    </source>
</evidence>